<feature type="region of interest" description="Disordered" evidence="11">
    <location>
        <begin position="299"/>
        <end position="326"/>
    </location>
</feature>
<evidence type="ECO:0000256" key="11">
    <source>
        <dbReference type="SAM" id="MobiDB-lite"/>
    </source>
</evidence>
<evidence type="ECO:0000313" key="14">
    <source>
        <dbReference type="EMBL" id="MFC3700547.1"/>
    </source>
</evidence>
<feature type="domain" description="T2SS protein K second SAM-like" evidence="12">
    <location>
        <begin position="201"/>
        <end position="248"/>
    </location>
</feature>
<keyword evidence="3 10" id="KW-0813">Transport</keyword>
<evidence type="ECO:0000256" key="9">
    <source>
        <dbReference type="ARBA" id="ARBA00023136"/>
    </source>
</evidence>
<dbReference type="Proteomes" id="UP001595710">
    <property type="component" value="Unassembled WGS sequence"/>
</dbReference>
<dbReference type="PIRSF" id="PIRSF002786">
    <property type="entry name" value="XcpX"/>
    <property type="match status" value="1"/>
</dbReference>
<comment type="similarity">
    <text evidence="2 10">Belongs to the GSP K family.</text>
</comment>
<evidence type="ECO:0000313" key="15">
    <source>
        <dbReference type="Proteomes" id="UP001595710"/>
    </source>
</evidence>
<keyword evidence="15" id="KW-1185">Reference proteome</keyword>
<dbReference type="RefSeq" id="WP_290281865.1">
    <property type="nucleotide sequence ID" value="NZ_JAUFQI010000001.1"/>
</dbReference>
<sequence>MIAQRGIALLQVLLIFALLSIVAVNLQLGQRLNIERAQQSLFYSQATTLLDSAEAIAKVGLTLDAQNSKTDHLYELWNVSEGIFPLTEPKGIIETELNDLQGRFNLNWMSMQSANREGALIAFKRLLSLVGANAEIADELNMWFDQDSGADYFYLDKIPTYAPSYYPLADISELRLLNAIDVEQYDKLAPYISALPPESALNVNTAPIEVLQSIATFIDQDTANQMVTDRGESGFKNVDDFKKYPVFTINQDKSLNISELSVSSQWFELYTSVTIEDRTLTQQSLLSRNNQQVIVVTRNRSAQAANRAPGDPIKSGSSNQGNVKVE</sequence>
<evidence type="ECO:0000256" key="7">
    <source>
        <dbReference type="ARBA" id="ARBA00022927"/>
    </source>
</evidence>
<dbReference type="Gene3D" id="1.10.40.60">
    <property type="entry name" value="EpsJ-like"/>
    <property type="match status" value="2"/>
</dbReference>
<dbReference type="Pfam" id="PF21687">
    <property type="entry name" value="T2SSK_1st"/>
    <property type="match status" value="1"/>
</dbReference>
<evidence type="ECO:0000256" key="6">
    <source>
        <dbReference type="ARBA" id="ARBA00022692"/>
    </source>
</evidence>
<accession>A0ABV7WN73</accession>
<evidence type="ECO:0000256" key="8">
    <source>
        <dbReference type="ARBA" id="ARBA00022989"/>
    </source>
</evidence>
<evidence type="ECO:0000259" key="13">
    <source>
        <dbReference type="Pfam" id="PF21687"/>
    </source>
</evidence>
<keyword evidence="9 10" id="KW-0472">Membrane</keyword>
<feature type="compositionally biased region" description="Polar residues" evidence="11">
    <location>
        <begin position="315"/>
        <end position="326"/>
    </location>
</feature>
<keyword evidence="4 10" id="KW-1003">Cell membrane</keyword>
<evidence type="ECO:0000256" key="3">
    <source>
        <dbReference type="ARBA" id="ARBA00022448"/>
    </source>
</evidence>
<dbReference type="SUPFAM" id="SSF158544">
    <property type="entry name" value="GspK insert domain-like"/>
    <property type="match status" value="1"/>
</dbReference>
<protein>
    <recommendedName>
        <fullName evidence="10">Type II secretion system protein K</fullName>
    </recommendedName>
</protein>
<dbReference type="EMBL" id="JBHRYN010000005">
    <property type="protein sequence ID" value="MFC3700547.1"/>
    <property type="molecule type" value="Genomic_DNA"/>
</dbReference>
<comment type="caution">
    <text evidence="14">The sequence shown here is derived from an EMBL/GenBank/DDBJ whole genome shotgun (WGS) entry which is preliminary data.</text>
</comment>
<organism evidence="14 15">
    <name type="scientific">Reinekea marina</name>
    <dbReference type="NCBI Taxonomy" id="1310421"/>
    <lineage>
        <taxon>Bacteria</taxon>
        <taxon>Pseudomonadati</taxon>
        <taxon>Pseudomonadota</taxon>
        <taxon>Gammaproteobacteria</taxon>
        <taxon>Oceanospirillales</taxon>
        <taxon>Saccharospirillaceae</taxon>
        <taxon>Reinekea</taxon>
    </lineage>
</organism>
<dbReference type="InterPro" id="IPR038072">
    <property type="entry name" value="GspK_central_sf"/>
</dbReference>
<dbReference type="InterPro" id="IPR049179">
    <property type="entry name" value="T2SSK_SAM-like_2nd"/>
</dbReference>
<dbReference type="SUPFAM" id="SSF54523">
    <property type="entry name" value="Pili subunits"/>
    <property type="match status" value="1"/>
</dbReference>
<dbReference type="PANTHER" id="PTHR38831:SF1">
    <property type="entry name" value="TYPE II SECRETION SYSTEM PROTEIN K-RELATED"/>
    <property type="match status" value="1"/>
</dbReference>
<dbReference type="Gene3D" id="3.30.1300.30">
    <property type="entry name" value="GSPII I/J protein-like"/>
    <property type="match status" value="1"/>
</dbReference>
<proteinExistence type="inferred from homology"/>
<gene>
    <name evidence="14" type="primary">gspK</name>
    <name evidence="14" type="ORF">ACFOND_02765</name>
</gene>
<feature type="domain" description="T2SS protein K first SAM-like" evidence="13">
    <location>
        <begin position="102"/>
        <end position="196"/>
    </location>
</feature>
<evidence type="ECO:0000256" key="2">
    <source>
        <dbReference type="ARBA" id="ARBA00007246"/>
    </source>
</evidence>
<evidence type="ECO:0000256" key="1">
    <source>
        <dbReference type="ARBA" id="ARBA00004533"/>
    </source>
</evidence>
<dbReference type="InterPro" id="IPR049031">
    <property type="entry name" value="T2SSK_SAM-like_1st"/>
</dbReference>
<comment type="subcellular location">
    <subcellularLocation>
        <location evidence="1 10">Cell inner membrane</location>
    </subcellularLocation>
</comment>
<evidence type="ECO:0000256" key="5">
    <source>
        <dbReference type="ARBA" id="ARBA00022519"/>
    </source>
</evidence>
<evidence type="ECO:0000256" key="10">
    <source>
        <dbReference type="PIRNR" id="PIRNR002786"/>
    </source>
</evidence>
<name>A0ABV7WN73_9GAMM</name>
<keyword evidence="6" id="KW-0812">Transmembrane</keyword>
<dbReference type="PANTHER" id="PTHR38831">
    <property type="entry name" value="TYPE II SECRETION SYSTEM PROTEIN K"/>
    <property type="match status" value="1"/>
</dbReference>
<dbReference type="Pfam" id="PF03934">
    <property type="entry name" value="T2SSK"/>
    <property type="match status" value="1"/>
</dbReference>
<dbReference type="InterPro" id="IPR005628">
    <property type="entry name" value="GspK"/>
</dbReference>
<reference evidence="15" key="1">
    <citation type="journal article" date="2019" name="Int. J. Syst. Evol. Microbiol.">
        <title>The Global Catalogue of Microorganisms (GCM) 10K type strain sequencing project: providing services to taxonomists for standard genome sequencing and annotation.</title>
        <authorList>
            <consortium name="The Broad Institute Genomics Platform"/>
            <consortium name="The Broad Institute Genome Sequencing Center for Infectious Disease"/>
            <person name="Wu L."/>
            <person name="Ma J."/>
        </authorList>
    </citation>
    <scope>NUCLEOTIDE SEQUENCE [LARGE SCALE GENOMIC DNA]</scope>
    <source>
        <strain evidence="15">CECT 8288</strain>
    </source>
</reference>
<dbReference type="NCBIfam" id="NF037980">
    <property type="entry name" value="T2SS_GspK"/>
    <property type="match status" value="1"/>
</dbReference>
<evidence type="ECO:0000259" key="12">
    <source>
        <dbReference type="Pfam" id="PF03934"/>
    </source>
</evidence>
<evidence type="ECO:0000256" key="4">
    <source>
        <dbReference type="ARBA" id="ARBA00022475"/>
    </source>
</evidence>
<keyword evidence="5 10" id="KW-0997">Cell inner membrane</keyword>
<keyword evidence="7" id="KW-0653">Protein transport</keyword>
<keyword evidence="8" id="KW-1133">Transmembrane helix</keyword>
<dbReference type="InterPro" id="IPR045584">
    <property type="entry name" value="Pilin-like"/>
</dbReference>